<evidence type="ECO:0000313" key="2">
    <source>
        <dbReference type="EMBL" id="KAF4378506.1"/>
    </source>
</evidence>
<keyword evidence="3" id="KW-1185">Reference proteome</keyword>
<dbReference type="AlphaFoldDB" id="A0A7J6G694"/>
<gene>
    <name evidence="2" type="ORF">G4B88_027566</name>
</gene>
<comment type="caution">
    <text evidence="2">The sequence shown here is derived from an EMBL/GenBank/DDBJ whole genome shotgun (WGS) entry which is preliminary data.</text>
</comment>
<feature type="compositionally biased region" description="Polar residues" evidence="1">
    <location>
        <begin position="38"/>
        <end position="48"/>
    </location>
</feature>
<evidence type="ECO:0000313" key="3">
    <source>
        <dbReference type="Proteomes" id="UP000583929"/>
    </source>
</evidence>
<dbReference type="Proteomes" id="UP000583929">
    <property type="component" value="Unassembled WGS sequence"/>
</dbReference>
<feature type="region of interest" description="Disordered" evidence="1">
    <location>
        <begin position="38"/>
        <end position="60"/>
    </location>
</feature>
<name>A0A7J6G694_CANSA</name>
<evidence type="ECO:0000256" key="1">
    <source>
        <dbReference type="SAM" id="MobiDB-lite"/>
    </source>
</evidence>
<reference evidence="2 3" key="1">
    <citation type="journal article" date="2020" name="bioRxiv">
        <title>Sequence and annotation of 42 cannabis genomes reveals extensive copy number variation in cannabinoid synthesis and pathogen resistance genes.</title>
        <authorList>
            <person name="Mckernan K.J."/>
            <person name="Helbert Y."/>
            <person name="Kane L.T."/>
            <person name="Ebling H."/>
            <person name="Zhang L."/>
            <person name="Liu B."/>
            <person name="Eaton Z."/>
            <person name="Mclaughlin S."/>
            <person name="Kingan S."/>
            <person name="Baybayan P."/>
            <person name="Concepcion G."/>
            <person name="Jordan M."/>
            <person name="Riva A."/>
            <person name="Barbazuk W."/>
            <person name="Harkins T."/>
        </authorList>
    </citation>
    <scope>NUCLEOTIDE SEQUENCE [LARGE SCALE GENOMIC DNA]</scope>
    <source>
        <strain evidence="3">cv. Jamaican Lion 4</strain>
        <tissue evidence="2">Leaf</tissue>
    </source>
</reference>
<organism evidence="2 3">
    <name type="scientific">Cannabis sativa</name>
    <name type="common">Hemp</name>
    <name type="synonym">Marijuana</name>
    <dbReference type="NCBI Taxonomy" id="3483"/>
    <lineage>
        <taxon>Eukaryota</taxon>
        <taxon>Viridiplantae</taxon>
        <taxon>Streptophyta</taxon>
        <taxon>Embryophyta</taxon>
        <taxon>Tracheophyta</taxon>
        <taxon>Spermatophyta</taxon>
        <taxon>Magnoliopsida</taxon>
        <taxon>eudicotyledons</taxon>
        <taxon>Gunneridae</taxon>
        <taxon>Pentapetalae</taxon>
        <taxon>rosids</taxon>
        <taxon>fabids</taxon>
        <taxon>Rosales</taxon>
        <taxon>Cannabaceae</taxon>
        <taxon>Cannabis</taxon>
    </lineage>
</organism>
<proteinExistence type="predicted"/>
<dbReference type="EMBL" id="JAATIQ010000136">
    <property type="protein sequence ID" value="KAF4378506.1"/>
    <property type="molecule type" value="Genomic_DNA"/>
</dbReference>
<protein>
    <submittedName>
        <fullName evidence="2">Uncharacterized protein</fullName>
    </submittedName>
</protein>
<accession>A0A7J6G694</accession>
<sequence length="60" mass="6840">MEHSSSRDGSTNWPTPDYISQTMHVIDFLASSSQCSRQTRHGMSQSQRIIGLNPETDFPW</sequence>